<keyword evidence="8" id="KW-0346">Stress response</keyword>
<dbReference type="GO" id="GO:0005524">
    <property type="term" value="F:ATP binding"/>
    <property type="evidence" value="ECO:0007669"/>
    <property type="project" value="UniProtKB-KW"/>
</dbReference>
<dbReference type="SUPFAM" id="SSF100934">
    <property type="entry name" value="Heat shock protein 70kD (HSP70), C-terminal subdomain"/>
    <property type="match status" value="2"/>
</dbReference>
<dbReference type="FunFam" id="3.90.640.10:FF:000004">
    <property type="entry name" value="Heat shock 70 kDa protein 4"/>
    <property type="match status" value="1"/>
</dbReference>
<dbReference type="FunFam" id="3.30.420.40:FF:000171">
    <property type="entry name" value="Heat shock 70 kDa protein 4"/>
    <property type="match status" value="2"/>
</dbReference>
<feature type="region of interest" description="Disordered" evidence="7">
    <location>
        <begin position="496"/>
        <end position="554"/>
    </location>
</feature>
<dbReference type="Gene3D" id="3.30.420.40">
    <property type="match status" value="2"/>
</dbReference>
<name>A0A346THM8_9HEMI</name>
<evidence type="ECO:0000256" key="6">
    <source>
        <dbReference type="ARBA" id="ARBA00022840"/>
    </source>
</evidence>
<evidence type="ECO:0000256" key="2">
    <source>
        <dbReference type="ARBA" id="ARBA00007381"/>
    </source>
</evidence>
<dbReference type="PROSITE" id="PS01036">
    <property type="entry name" value="HSP70_3"/>
    <property type="match status" value="1"/>
</dbReference>
<dbReference type="InterPro" id="IPR043129">
    <property type="entry name" value="ATPase_NBD"/>
</dbReference>
<dbReference type="Gene3D" id="3.90.640.10">
    <property type="entry name" value="Actin, Chain A, domain 4"/>
    <property type="match status" value="1"/>
</dbReference>
<dbReference type="SUPFAM" id="SSF100920">
    <property type="entry name" value="Heat shock protein 70kD (HSP70), peptide-binding domain"/>
    <property type="match status" value="1"/>
</dbReference>
<protein>
    <submittedName>
        <fullName evidence="8">Heat shock protein 70-7</fullName>
    </submittedName>
</protein>
<sequence length="800" mass="89848">MASMSVIGIDFGNESCYVAVARAGGIETIANDYSLRATPSCVAFSGQNRLLGVAAHNQMVTNMKNTIHGFKRLLGRQYNDPHVQNEIKNLPFNVQNFQGQIGIKVNYMNEEQVFTPEQIAAMLFTKLKDTSEQALKSKVNDCVISVPSYFTNAERKALLDSAQIAGLNVLKLMNETTATALTYGIYKQDLPEVDDKPRNVIFVDCGHSSLQVSAVAFNKGKLKMLASASDPNLGGRDIDAILAEHFCKDFETRYKINARTNPRAYLRLRTEVEKLKKQMSANSTKLPMNIECFMDDKDVHGDMKRVDMEGLCAHLFHRVEMTLKKCLDDSKLRTEDIHSVEIVGGSTRIPSIKQLIEQIFGKTASTTLNQDEAVARGCALQCAILSPAVRVRDFSVTDLQNYPIKLVWDFSLKEDGECEVFPVNHPVPFSKMLTFYRKDTFNIKAFYNCDVPYPDKEIGQFVIKDVKPTPEGESSKIKIKARVNLHGIFAITSATLVEKKDNPEEESPMEVASPENGSAPASTESMDQSAPPENGEAPEAEDKDKKEKKKKSVTKTVELPIESYTHGFSQTLLNDYQEMECKMIANDKQEKERADARNALEEYVYDVRGKISDDDDLGAFIVPADREKYVKELDNMESWLYEEGEDCSRHVYVEKLQGLKLIGEPIKTRKIEFEHRNSALEELAQRIMLSQKVTGLYRSGDEKYNHIDSADVSKVEEAVNNAVKWLEDNRSLLNSCPKTQDAPVTVALIKEQCKNLEQTVMTHMNKPKPKVEPVPEPAGDSKPDKPEEDKPADAQNMDFE</sequence>
<keyword evidence="6" id="KW-0067">ATP-binding</keyword>
<dbReference type="GO" id="GO:0005829">
    <property type="term" value="C:cytosol"/>
    <property type="evidence" value="ECO:0007669"/>
    <property type="project" value="TreeGrafter"/>
</dbReference>
<dbReference type="PANTHER" id="PTHR45639:SF4">
    <property type="entry name" value="HSC70CB, ISOFORM G"/>
    <property type="match status" value="1"/>
</dbReference>
<dbReference type="CDD" id="cd10228">
    <property type="entry name" value="ASKHA_NBD_HSP70_HSPA4_like"/>
    <property type="match status" value="1"/>
</dbReference>
<evidence type="ECO:0000256" key="3">
    <source>
        <dbReference type="ARBA" id="ARBA00022490"/>
    </source>
</evidence>
<proteinExistence type="evidence at transcript level"/>
<dbReference type="InterPro" id="IPR013126">
    <property type="entry name" value="Hsp_70_fam"/>
</dbReference>
<dbReference type="Gene3D" id="3.30.30.30">
    <property type="match status" value="1"/>
</dbReference>
<dbReference type="FunFam" id="1.20.1270.10:FF:000002">
    <property type="entry name" value="Heat shock 70 kDa protein 4"/>
    <property type="match status" value="1"/>
</dbReference>
<dbReference type="Gene3D" id="1.20.1270.10">
    <property type="match status" value="1"/>
</dbReference>
<feature type="compositionally biased region" description="Basic and acidic residues" evidence="7">
    <location>
        <begin position="769"/>
        <end position="792"/>
    </location>
</feature>
<organism evidence="8">
    <name type="scientific">Cyrtorhinus lividipennis</name>
    <dbReference type="NCBI Taxonomy" id="1032904"/>
    <lineage>
        <taxon>Eukaryota</taxon>
        <taxon>Metazoa</taxon>
        <taxon>Ecdysozoa</taxon>
        <taxon>Arthropoda</taxon>
        <taxon>Hexapoda</taxon>
        <taxon>Insecta</taxon>
        <taxon>Pterygota</taxon>
        <taxon>Neoptera</taxon>
        <taxon>Paraneoptera</taxon>
        <taxon>Hemiptera</taxon>
        <taxon>Heteroptera</taxon>
        <taxon>Panheteroptera</taxon>
        <taxon>Cimicomorpha</taxon>
        <taxon>Miridae</taxon>
        <taxon>Orthotylini</taxon>
        <taxon>Cyrtorhinus</taxon>
    </lineage>
</organism>
<dbReference type="PANTHER" id="PTHR45639">
    <property type="entry name" value="HSC70CB, ISOFORM G-RELATED"/>
    <property type="match status" value="1"/>
</dbReference>
<evidence type="ECO:0000256" key="5">
    <source>
        <dbReference type="ARBA" id="ARBA00022741"/>
    </source>
</evidence>
<feature type="compositionally biased region" description="Polar residues" evidence="7">
    <location>
        <begin position="515"/>
        <end position="528"/>
    </location>
</feature>
<dbReference type="InterPro" id="IPR018181">
    <property type="entry name" value="Heat_shock_70_CS"/>
</dbReference>
<dbReference type="GO" id="GO:0140662">
    <property type="term" value="F:ATP-dependent protein folding chaperone"/>
    <property type="evidence" value="ECO:0007669"/>
    <property type="project" value="InterPro"/>
</dbReference>
<keyword evidence="3" id="KW-0963">Cytoplasm</keyword>
<dbReference type="SUPFAM" id="SSF53067">
    <property type="entry name" value="Actin-like ATPase domain"/>
    <property type="match status" value="2"/>
</dbReference>
<evidence type="ECO:0000256" key="4">
    <source>
        <dbReference type="ARBA" id="ARBA00022553"/>
    </source>
</evidence>
<dbReference type="AlphaFoldDB" id="A0A346THM8"/>
<dbReference type="InterPro" id="IPR029047">
    <property type="entry name" value="HSP70_peptide-bd_sf"/>
</dbReference>
<dbReference type="Pfam" id="PF00012">
    <property type="entry name" value="HSP70"/>
    <property type="match status" value="1"/>
</dbReference>
<keyword evidence="4" id="KW-0597">Phosphoprotein</keyword>
<dbReference type="Gene3D" id="2.60.34.10">
    <property type="entry name" value="Substrate Binding Domain Of DNAk, Chain A, domain 1"/>
    <property type="match status" value="1"/>
</dbReference>
<dbReference type="FunFam" id="3.30.420.40:FF:000767">
    <property type="entry name" value="Heat shock protein 70 (HSP70)-4, putative"/>
    <property type="match status" value="1"/>
</dbReference>
<dbReference type="EMBL" id="MG265905">
    <property type="protein sequence ID" value="AXU24961.1"/>
    <property type="molecule type" value="mRNA"/>
</dbReference>
<comment type="similarity">
    <text evidence="2">Belongs to the heat shock protein 70 family.</text>
</comment>
<keyword evidence="5" id="KW-0547">Nucleotide-binding</keyword>
<accession>A0A346THM8</accession>
<evidence type="ECO:0000256" key="7">
    <source>
        <dbReference type="SAM" id="MobiDB-lite"/>
    </source>
</evidence>
<reference evidence="8" key="1">
    <citation type="submission" date="2017-10" db="EMBL/GenBank/DDBJ databases">
        <title>Expression of heat shock protein genes in two different heat tolerant mirid predators - Tytthus chinensis (Stal) and Cyrtorhinus lividipennis Reuter (Hemiptera, Miridae).</title>
        <authorList>
            <person name="Wang G.Y."/>
        </authorList>
    </citation>
    <scope>NUCLEOTIDE SEQUENCE</scope>
</reference>
<evidence type="ECO:0000256" key="1">
    <source>
        <dbReference type="ARBA" id="ARBA00004496"/>
    </source>
</evidence>
<dbReference type="GO" id="GO:0005634">
    <property type="term" value="C:nucleus"/>
    <property type="evidence" value="ECO:0007669"/>
    <property type="project" value="TreeGrafter"/>
</dbReference>
<dbReference type="InterPro" id="IPR029048">
    <property type="entry name" value="HSP70_C_sf"/>
</dbReference>
<evidence type="ECO:0000313" key="8">
    <source>
        <dbReference type="EMBL" id="AXU24961.1"/>
    </source>
</evidence>
<comment type="subcellular location">
    <subcellularLocation>
        <location evidence="1">Cytoplasm</location>
    </subcellularLocation>
</comment>
<dbReference type="FunFam" id="3.30.30.30:FF:000002">
    <property type="entry name" value="Heat shock 70 kDa protein 4"/>
    <property type="match status" value="1"/>
</dbReference>
<feature type="region of interest" description="Disordered" evidence="7">
    <location>
        <begin position="762"/>
        <end position="800"/>
    </location>
</feature>
<dbReference type="PRINTS" id="PR00301">
    <property type="entry name" value="HEATSHOCK70"/>
</dbReference>